<dbReference type="OrthoDB" id="7054914at2"/>
<feature type="region of interest" description="Disordered" evidence="10">
    <location>
        <begin position="113"/>
        <end position="145"/>
    </location>
</feature>
<dbReference type="EMBL" id="AMRG01000006">
    <property type="protein sequence ID" value="EKE84259.1"/>
    <property type="molecule type" value="Genomic_DNA"/>
</dbReference>
<evidence type="ECO:0000256" key="6">
    <source>
        <dbReference type="ARBA" id="ARBA00023136"/>
    </source>
</evidence>
<evidence type="ECO:0000256" key="5">
    <source>
        <dbReference type="ARBA" id="ARBA00022989"/>
    </source>
</evidence>
<dbReference type="HAMAP" id="MF_00509">
    <property type="entry name" value="ZipA"/>
    <property type="match status" value="1"/>
</dbReference>
<evidence type="ECO:0000256" key="3">
    <source>
        <dbReference type="ARBA" id="ARBA00022618"/>
    </source>
</evidence>
<comment type="similarity">
    <text evidence="8 9">Belongs to the ZipA family.</text>
</comment>
<dbReference type="eggNOG" id="COG3115">
    <property type="taxonomic scope" value="Bacteria"/>
</dbReference>
<dbReference type="GO" id="GO:0005886">
    <property type="term" value="C:plasma membrane"/>
    <property type="evidence" value="ECO:0007669"/>
    <property type="project" value="UniProtKB-SubCell"/>
</dbReference>
<feature type="region of interest" description="Disordered" evidence="10">
    <location>
        <begin position="68"/>
        <end position="87"/>
    </location>
</feature>
<evidence type="ECO:0000256" key="2">
    <source>
        <dbReference type="ARBA" id="ARBA00022519"/>
    </source>
</evidence>
<feature type="compositionally biased region" description="Low complexity" evidence="10">
    <location>
        <begin position="121"/>
        <end position="136"/>
    </location>
</feature>
<dbReference type="RefSeq" id="WP_008488402.1">
    <property type="nucleotide sequence ID" value="NZ_AMRG01000006.1"/>
</dbReference>
<evidence type="ECO:0000256" key="8">
    <source>
        <dbReference type="HAMAP-Rule" id="MF_00509"/>
    </source>
</evidence>
<dbReference type="GO" id="GO:0043093">
    <property type="term" value="P:FtsZ-dependent cytokinesis"/>
    <property type="evidence" value="ECO:0007669"/>
    <property type="project" value="UniProtKB-UniRule"/>
</dbReference>
<organism evidence="12 13">
    <name type="scientific">Idiomarina xiamenensis 10-D-4</name>
    <dbReference type="NCBI Taxonomy" id="740709"/>
    <lineage>
        <taxon>Bacteria</taxon>
        <taxon>Pseudomonadati</taxon>
        <taxon>Pseudomonadota</taxon>
        <taxon>Gammaproteobacteria</taxon>
        <taxon>Alteromonadales</taxon>
        <taxon>Idiomarinaceae</taxon>
        <taxon>Idiomarina</taxon>
    </lineage>
</organism>
<dbReference type="SMART" id="SM00771">
    <property type="entry name" value="ZipA_C"/>
    <property type="match status" value="1"/>
</dbReference>
<evidence type="ECO:0000256" key="10">
    <source>
        <dbReference type="SAM" id="MobiDB-lite"/>
    </source>
</evidence>
<sequence length="311" mass="33865">MNTLQISLTILSVVAILAITAHGLWRIRRNDANEKANAAELARKRQQRQAGGFDEDGIGEVRVVKRQQSTAKRFVEPSASDDEQLEANQAAPALRAQRDDPIAADAQLGMSLSAEDKPVVAPSTPAKETAKAAPASHTKTAKPYPPAQESLALDEIDEPASNSDDEASVNAEPQDVIALHVVGKIEGAVLLQMVTELGLKYGEMDIFHRHASSAGTGAVLFSMANMFNPGTFDLDNMENFGSEGVVLFMTLPLKYDAIQAFNMMHNAALKLAAAFVKGQVLDGHRNPLTRQAVQHTHQRIREFERQQLLRQ</sequence>
<dbReference type="PATRIC" id="fig|740709.3.peg.1261"/>
<feature type="domain" description="ZipA C-terminal FtsZ-binding" evidence="11">
    <location>
        <begin position="173"/>
        <end position="300"/>
    </location>
</feature>
<dbReference type="Pfam" id="PF04354">
    <property type="entry name" value="ZipA_C"/>
    <property type="match status" value="1"/>
</dbReference>
<keyword evidence="3 8" id="KW-0132">Cell division</keyword>
<evidence type="ECO:0000256" key="7">
    <source>
        <dbReference type="ARBA" id="ARBA00023306"/>
    </source>
</evidence>
<dbReference type="InterPro" id="IPR007449">
    <property type="entry name" value="ZipA_FtsZ-bd_C"/>
</dbReference>
<keyword evidence="7 8" id="KW-0131">Cell cycle</keyword>
<evidence type="ECO:0000313" key="13">
    <source>
        <dbReference type="Proteomes" id="UP000014115"/>
    </source>
</evidence>
<evidence type="ECO:0000259" key="11">
    <source>
        <dbReference type="SMART" id="SM00771"/>
    </source>
</evidence>
<evidence type="ECO:0000256" key="1">
    <source>
        <dbReference type="ARBA" id="ARBA00022475"/>
    </source>
</evidence>
<dbReference type="Gene3D" id="3.30.1400.10">
    <property type="entry name" value="ZipA, C-terminal FtsZ-binding domain"/>
    <property type="match status" value="1"/>
</dbReference>
<evidence type="ECO:0000313" key="12">
    <source>
        <dbReference type="EMBL" id="EKE84259.1"/>
    </source>
</evidence>
<reference evidence="12 13" key="1">
    <citation type="journal article" date="2012" name="J. Bacteriol.">
        <title>Genome Sequence of Idiomarina xiamenensis Type Strain 10-D-4.</title>
        <authorList>
            <person name="Lai Q."/>
            <person name="Wang L."/>
            <person name="Wang W."/>
            <person name="Shao Z."/>
        </authorList>
    </citation>
    <scope>NUCLEOTIDE SEQUENCE [LARGE SCALE GENOMIC DNA]</scope>
    <source>
        <strain evidence="12 13">10-D-4</strain>
    </source>
</reference>
<comment type="subcellular location">
    <subcellularLocation>
        <location evidence="8">Cell inner membrane</location>
        <topology evidence="8">Single-pass type I membrane protein</topology>
    </subcellularLocation>
    <text evidence="8">Localizes to the Z ring in an FtsZ-dependent manner.</text>
</comment>
<name>K2KPD9_9GAMM</name>
<dbReference type="InterPro" id="IPR011919">
    <property type="entry name" value="Cell_div_ZipA"/>
</dbReference>
<comment type="caution">
    <text evidence="12">The sequence shown here is derived from an EMBL/GenBank/DDBJ whole genome shotgun (WGS) entry which is preliminary data.</text>
</comment>
<keyword evidence="13" id="KW-1185">Reference proteome</keyword>
<dbReference type="AlphaFoldDB" id="K2KPD9"/>
<dbReference type="GO" id="GO:0000917">
    <property type="term" value="P:division septum assembly"/>
    <property type="evidence" value="ECO:0007669"/>
    <property type="project" value="TreeGrafter"/>
</dbReference>
<proteinExistence type="inferred from homology"/>
<protein>
    <recommendedName>
        <fullName evidence="8 9">Cell division protein ZipA</fullName>
    </recommendedName>
</protein>
<dbReference type="PANTHER" id="PTHR38685">
    <property type="entry name" value="CELL DIVISION PROTEIN ZIPA"/>
    <property type="match status" value="1"/>
</dbReference>
<keyword evidence="4 8" id="KW-0812">Transmembrane</keyword>
<gene>
    <name evidence="8" type="primary">zipA</name>
    <name evidence="12" type="ORF">A10D4_06186</name>
</gene>
<dbReference type="Proteomes" id="UP000014115">
    <property type="component" value="Unassembled WGS sequence"/>
</dbReference>
<dbReference type="NCBIfam" id="TIGR02205">
    <property type="entry name" value="septum_zipA"/>
    <property type="match status" value="1"/>
</dbReference>
<dbReference type="SUPFAM" id="SSF64383">
    <property type="entry name" value="Cell-division protein ZipA, C-terminal domain"/>
    <property type="match status" value="1"/>
</dbReference>
<dbReference type="GO" id="GO:0032153">
    <property type="term" value="C:cell division site"/>
    <property type="evidence" value="ECO:0007669"/>
    <property type="project" value="UniProtKB-UniRule"/>
</dbReference>
<keyword evidence="5 8" id="KW-1133">Transmembrane helix</keyword>
<comment type="function">
    <text evidence="8 9">Essential cell division protein that stabilizes the FtsZ protofilaments by cross-linking them and that serves as a cytoplasmic membrane anchor for the Z ring. Also required for the recruitment to the septal ring of downstream cell division proteins.</text>
</comment>
<evidence type="ECO:0000256" key="4">
    <source>
        <dbReference type="ARBA" id="ARBA00022692"/>
    </source>
</evidence>
<keyword evidence="2 8" id="KW-0997">Cell inner membrane</keyword>
<dbReference type="PANTHER" id="PTHR38685:SF1">
    <property type="entry name" value="CELL DIVISION PROTEIN ZIPA"/>
    <property type="match status" value="1"/>
</dbReference>
<keyword evidence="1 8" id="KW-1003">Cell membrane</keyword>
<keyword evidence="6 8" id="KW-0472">Membrane</keyword>
<comment type="subunit">
    <text evidence="8">Interacts with FtsZ via their C-terminal domains.</text>
</comment>
<accession>K2KPD9</accession>
<evidence type="ECO:0000256" key="9">
    <source>
        <dbReference type="RuleBase" id="RU003612"/>
    </source>
</evidence>
<dbReference type="InterPro" id="IPR036765">
    <property type="entry name" value="ZipA_FtsZ-bd_C_sf"/>
</dbReference>
<dbReference type="STRING" id="740709.A10D4_06186"/>
<feature type="transmembrane region" description="Helical" evidence="8">
    <location>
        <begin position="6"/>
        <end position="25"/>
    </location>
</feature>